<organism evidence="4 5">
    <name type="scientific">Aeoliella mucimassa</name>
    <dbReference type="NCBI Taxonomy" id="2527972"/>
    <lineage>
        <taxon>Bacteria</taxon>
        <taxon>Pseudomonadati</taxon>
        <taxon>Planctomycetota</taxon>
        <taxon>Planctomycetia</taxon>
        <taxon>Pirellulales</taxon>
        <taxon>Lacipirellulaceae</taxon>
        <taxon>Aeoliella</taxon>
    </lineage>
</organism>
<reference evidence="4 5" key="1">
    <citation type="submission" date="2019-02" db="EMBL/GenBank/DDBJ databases">
        <title>Deep-cultivation of Planctomycetes and their phenomic and genomic characterization uncovers novel biology.</title>
        <authorList>
            <person name="Wiegand S."/>
            <person name="Jogler M."/>
            <person name="Boedeker C."/>
            <person name="Pinto D."/>
            <person name="Vollmers J."/>
            <person name="Rivas-Marin E."/>
            <person name="Kohn T."/>
            <person name="Peeters S.H."/>
            <person name="Heuer A."/>
            <person name="Rast P."/>
            <person name="Oberbeckmann S."/>
            <person name="Bunk B."/>
            <person name="Jeske O."/>
            <person name="Meyerdierks A."/>
            <person name="Storesund J.E."/>
            <person name="Kallscheuer N."/>
            <person name="Luecker S."/>
            <person name="Lage O.M."/>
            <person name="Pohl T."/>
            <person name="Merkel B.J."/>
            <person name="Hornburger P."/>
            <person name="Mueller R.-W."/>
            <person name="Bruemmer F."/>
            <person name="Labrenz M."/>
            <person name="Spormann A.M."/>
            <person name="Op den Camp H."/>
            <person name="Overmann J."/>
            <person name="Amann R."/>
            <person name="Jetten M.S.M."/>
            <person name="Mascher T."/>
            <person name="Medema M.H."/>
            <person name="Devos D.P."/>
            <person name="Kaster A.-K."/>
            <person name="Ovreas L."/>
            <person name="Rohde M."/>
            <person name="Galperin M.Y."/>
            <person name="Jogler C."/>
        </authorList>
    </citation>
    <scope>NUCLEOTIDE SEQUENCE [LARGE SCALE GENOMIC DNA]</scope>
    <source>
        <strain evidence="4 5">Pan181</strain>
    </source>
</reference>
<dbReference type="Proteomes" id="UP000315750">
    <property type="component" value="Chromosome"/>
</dbReference>
<dbReference type="InterPro" id="IPR001155">
    <property type="entry name" value="OxRdtase_FMN_N"/>
</dbReference>
<protein>
    <submittedName>
        <fullName evidence="4">NADPH dehydrogenase</fullName>
        <ecNumber evidence="4">1.6.99.1</ecNumber>
    </submittedName>
</protein>
<proteinExistence type="predicted"/>
<sequence length="484" mass="53423">MSASAVNYTRVARLRTADDFTAHLKSLGIEMPFEAELESGDTSPMAQPYELGGRKIGNRYCILPMEGWDGEVNGMPTELTRRRWGNFGLSGAKLIWGGEAVAVTHAGRANPNQVWLNDETAEAIHGLRTFLVEQHEEHCGSADDLLVGLQLTHSGRFARPNDKRKLEPMVLYRHPVLDEKFGVADSLHVMTDEEIETLIEQFVQAGIAAADMGFHFVDLKHCHGYLGHEFLSAFDRPGPFGGSLENRTRFLREIVARLRQARPELLIGVRLSATDWPPFKPGEDGRGVPMLEANGKYAHAFGGDGTGLDVDLTEPIAFLKLLEELDIPLVCISVGSPYYNPHYQRPAIFPPSDGYSPPEDPLVGVARQIAITAKLKQACPNLAVVGSAYTYLQQWLPNVAQAVVRQGQADFVGLGRMVLSYPEMPADVLAGRPLANKKICRTFSDCTTAPRNGLVSGCYPLDPYYKNMPQHSQLVEIKNEMKKS</sequence>
<evidence type="ECO:0000259" key="3">
    <source>
        <dbReference type="Pfam" id="PF00724"/>
    </source>
</evidence>
<dbReference type="Gene3D" id="3.20.20.70">
    <property type="entry name" value="Aldolase class I"/>
    <property type="match status" value="1"/>
</dbReference>
<evidence type="ECO:0000313" key="4">
    <source>
        <dbReference type="EMBL" id="QDU58107.1"/>
    </source>
</evidence>
<evidence type="ECO:0000313" key="5">
    <source>
        <dbReference type="Proteomes" id="UP000315750"/>
    </source>
</evidence>
<dbReference type="KEGG" id="amuc:Pan181_43330"/>
<dbReference type="RefSeq" id="WP_145249671.1">
    <property type="nucleotide sequence ID" value="NZ_CP036278.1"/>
</dbReference>
<dbReference type="Pfam" id="PF00724">
    <property type="entry name" value="Oxidored_FMN"/>
    <property type="match status" value="1"/>
</dbReference>
<dbReference type="SUPFAM" id="SSF51395">
    <property type="entry name" value="FMN-linked oxidoreductases"/>
    <property type="match status" value="1"/>
</dbReference>
<gene>
    <name evidence="4" type="primary">namA_2</name>
    <name evidence="4" type="ORF">Pan181_43330</name>
</gene>
<dbReference type="OrthoDB" id="9772736at2"/>
<name>A0A518ATS2_9BACT</name>
<evidence type="ECO:0000256" key="2">
    <source>
        <dbReference type="ARBA" id="ARBA00023002"/>
    </source>
</evidence>
<dbReference type="AlphaFoldDB" id="A0A518ATS2"/>
<dbReference type="InterPro" id="IPR051799">
    <property type="entry name" value="NADH_flavin_oxidoreductase"/>
</dbReference>
<dbReference type="PANTHER" id="PTHR43656:SF2">
    <property type="entry name" value="BINDING OXIDOREDUCTASE, PUTATIVE (AFU_ORTHOLOGUE AFUA_2G08260)-RELATED"/>
    <property type="match status" value="1"/>
</dbReference>
<keyword evidence="1" id="KW-0285">Flavoprotein</keyword>
<dbReference type="GO" id="GO:0003959">
    <property type="term" value="F:NADPH dehydrogenase activity"/>
    <property type="evidence" value="ECO:0007669"/>
    <property type="project" value="UniProtKB-EC"/>
</dbReference>
<evidence type="ECO:0000256" key="1">
    <source>
        <dbReference type="ARBA" id="ARBA00022630"/>
    </source>
</evidence>
<accession>A0A518ATS2</accession>
<dbReference type="InterPro" id="IPR013785">
    <property type="entry name" value="Aldolase_TIM"/>
</dbReference>
<dbReference type="GO" id="GO:0010181">
    <property type="term" value="F:FMN binding"/>
    <property type="evidence" value="ECO:0007669"/>
    <property type="project" value="InterPro"/>
</dbReference>
<feature type="domain" description="NADH:flavin oxidoreductase/NADH oxidase N-terminal" evidence="3">
    <location>
        <begin position="98"/>
        <end position="275"/>
    </location>
</feature>
<dbReference type="EMBL" id="CP036278">
    <property type="protein sequence ID" value="QDU58107.1"/>
    <property type="molecule type" value="Genomic_DNA"/>
</dbReference>
<keyword evidence="2 4" id="KW-0560">Oxidoreductase</keyword>
<keyword evidence="5" id="KW-1185">Reference proteome</keyword>
<dbReference type="PANTHER" id="PTHR43656">
    <property type="entry name" value="BINDING OXIDOREDUCTASE, PUTATIVE (AFU_ORTHOLOGUE AFUA_2G08260)-RELATED"/>
    <property type="match status" value="1"/>
</dbReference>
<dbReference type="EC" id="1.6.99.1" evidence="4"/>